<gene>
    <name evidence="9" type="ORF">PACLA_8A061859</name>
</gene>
<evidence type="ECO:0000256" key="2">
    <source>
        <dbReference type="ARBA" id="ARBA00022475"/>
    </source>
</evidence>
<dbReference type="InterPro" id="IPR017452">
    <property type="entry name" value="GPCR_Rhodpsn_7TM"/>
</dbReference>
<accession>A0A7D9HQP1</accession>
<evidence type="ECO:0000256" key="3">
    <source>
        <dbReference type="ARBA" id="ARBA00022692"/>
    </source>
</evidence>
<keyword evidence="8" id="KW-0807">Transducer</keyword>
<comment type="subcellular location">
    <subcellularLocation>
        <location evidence="1">Cell membrane</location>
        <topology evidence="1">Multi-pass membrane protein</topology>
    </subcellularLocation>
</comment>
<evidence type="ECO:0000256" key="5">
    <source>
        <dbReference type="ARBA" id="ARBA00023040"/>
    </source>
</evidence>
<dbReference type="EMBL" id="CACRXK020001327">
    <property type="protein sequence ID" value="CAB3988458.1"/>
    <property type="molecule type" value="Genomic_DNA"/>
</dbReference>
<keyword evidence="3" id="KW-0812">Transmembrane</keyword>
<evidence type="ECO:0000256" key="1">
    <source>
        <dbReference type="ARBA" id="ARBA00004651"/>
    </source>
</evidence>
<organism evidence="9 10">
    <name type="scientific">Paramuricea clavata</name>
    <name type="common">Red gorgonian</name>
    <name type="synonym">Violescent sea-whip</name>
    <dbReference type="NCBI Taxonomy" id="317549"/>
    <lineage>
        <taxon>Eukaryota</taxon>
        <taxon>Metazoa</taxon>
        <taxon>Cnidaria</taxon>
        <taxon>Anthozoa</taxon>
        <taxon>Octocorallia</taxon>
        <taxon>Malacalcyonacea</taxon>
        <taxon>Plexauridae</taxon>
        <taxon>Paramuricea</taxon>
    </lineage>
</organism>
<dbReference type="OrthoDB" id="9445642at2759"/>
<dbReference type="GO" id="GO:0005886">
    <property type="term" value="C:plasma membrane"/>
    <property type="evidence" value="ECO:0007669"/>
    <property type="project" value="UniProtKB-SubCell"/>
</dbReference>
<dbReference type="GO" id="GO:0045202">
    <property type="term" value="C:synapse"/>
    <property type="evidence" value="ECO:0007669"/>
    <property type="project" value="GOC"/>
</dbReference>
<keyword evidence="7 9" id="KW-0675">Receptor</keyword>
<evidence type="ECO:0000256" key="6">
    <source>
        <dbReference type="ARBA" id="ARBA00023136"/>
    </source>
</evidence>
<dbReference type="SUPFAM" id="SSF81321">
    <property type="entry name" value="Family A G protein-coupled receptor-like"/>
    <property type="match status" value="1"/>
</dbReference>
<evidence type="ECO:0000313" key="10">
    <source>
        <dbReference type="Proteomes" id="UP001152795"/>
    </source>
</evidence>
<dbReference type="GO" id="GO:0007187">
    <property type="term" value="P:G protein-coupled receptor signaling pathway, coupled to cyclic nucleotide second messenger"/>
    <property type="evidence" value="ECO:0007669"/>
    <property type="project" value="TreeGrafter"/>
</dbReference>
<dbReference type="GO" id="GO:0030594">
    <property type="term" value="F:neurotransmitter receptor activity"/>
    <property type="evidence" value="ECO:0007669"/>
    <property type="project" value="TreeGrafter"/>
</dbReference>
<name>A0A7D9HQP1_PARCT</name>
<evidence type="ECO:0000256" key="4">
    <source>
        <dbReference type="ARBA" id="ARBA00022989"/>
    </source>
</evidence>
<dbReference type="AlphaFoldDB" id="A0A7D9HQP1"/>
<evidence type="ECO:0000256" key="8">
    <source>
        <dbReference type="ARBA" id="ARBA00023224"/>
    </source>
</evidence>
<comment type="caution">
    <text evidence="9">The sequence shown here is derived from an EMBL/GenBank/DDBJ whole genome shotgun (WGS) entry which is preliminary data.</text>
</comment>
<sequence length="363" mass="41553">MYKNETPTMNSNQTVHGFDMEFHPALIAIAVLVIIINMFVIVLFVTKETLRKGGKLLLLSLAISDVTTGFITIPLNIECEVTFSLRLCMSSGILNRFLAISTVYHILAITFETYYAILRPMEHRVKIEKRKVLGIALTIWFGALVIAVTPLTWAIGELTDVRGQPSEDFLRKMSIYEIFAFSFGFLLPLTLMIFAHARMFSKIINALKLIRRQNCPAHKLCNINKNKYKAAILFAVLLLIFTVCWLFWFVTSLLNAISKARHPFPEWAVDTFTIIRYSTSFINPLLYTFFRPDFYKAFKTLFRRHTRRTPSIVLTYLLSGSHRTKRDSQTTSTLVREHSSAPAIYVNTQQSASSKLVEKDSKV</sequence>
<dbReference type="GO" id="GO:0004993">
    <property type="term" value="F:G protein-coupled serotonin receptor activity"/>
    <property type="evidence" value="ECO:0007669"/>
    <property type="project" value="TreeGrafter"/>
</dbReference>
<dbReference type="GO" id="GO:0007268">
    <property type="term" value="P:chemical synaptic transmission"/>
    <property type="evidence" value="ECO:0007669"/>
    <property type="project" value="TreeGrafter"/>
</dbReference>
<dbReference type="PRINTS" id="PR00237">
    <property type="entry name" value="GPCRRHODOPSN"/>
</dbReference>
<keyword evidence="5" id="KW-0297">G-protein coupled receptor</keyword>
<evidence type="ECO:0000313" key="9">
    <source>
        <dbReference type="EMBL" id="CAB3988458.1"/>
    </source>
</evidence>
<dbReference type="InterPro" id="IPR000276">
    <property type="entry name" value="GPCR_Rhodpsn"/>
</dbReference>
<keyword evidence="2" id="KW-1003">Cell membrane</keyword>
<dbReference type="Pfam" id="PF00001">
    <property type="entry name" value="7tm_1"/>
    <property type="match status" value="1"/>
</dbReference>
<reference evidence="9" key="1">
    <citation type="submission" date="2020-04" db="EMBL/GenBank/DDBJ databases">
        <authorList>
            <person name="Alioto T."/>
            <person name="Alioto T."/>
            <person name="Gomez Garrido J."/>
        </authorList>
    </citation>
    <scope>NUCLEOTIDE SEQUENCE</scope>
    <source>
        <strain evidence="9">A484AB</strain>
    </source>
</reference>
<proteinExistence type="predicted"/>
<dbReference type="Proteomes" id="UP001152795">
    <property type="component" value="Unassembled WGS sequence"/>
</dbReference>
<keyword evidence="6" id="KW-0472">Membrane</keyword>
<dbReference type="PANTHER" id="PTHR24247">
    <property type="entry name" value="5-HYDROXYTRYPTAMINE RECEPTOR"/>
    <property type="match status" value="1"/>
</dbReference>
<keyword evidence="4" id="KW-1133">Transmembrane helix</keyword>
<dbReference type="GO" id="GO:0030425">
    <property type="term" value="C:dendrite"/>
    <property type="evidence" value="ECO:0007669"/>
    <property type="project" value="TreeGrafter"/>
</dbReference>
<dbReference type="Gene3D" id="1.20.1070.10">
    <property type="entry name" value="Rhodopsin 7-helix transmembrane proteins"/>
    <property type="match status" value="1"/>
</dbReference>
<dbReference type="CDD" id="cd00637">
    <property type="entry name" value="7tm_classA_rhodopsin-like"/>
    <property type="match status" value="1"/>
</dbReference>
<protein>
    <submittedName>
        <fullName evidence="9">Histamine H2 receptor-like</fullName>
    </submittedName>
</protein>
<evidence type="ECO:0000256" key="7">
    <source>
        <dbReference type="ARBA" id="ARBA00023170"/>
    </source>
</evidence>
<dbReference type="PANTHER" id="PTHR24247:SF202">
    <property type="entry name" value="5-HYDROXYTRYPTAMINE RECEPTOR 1"/>
    <property type="match status" value="1"/>
</dbReference>
<dbReference type="PROSITE" id="PS50262">
    <property type="entry name" value="G_PROTEIN_RECEP_F1_2"/>
    <property type="match status" value="1"/>
</dbReference>
<keyword evidence="10" id="KW-1185">Reference proteome</keyword>